<dbReference type="PROSITE" id="PS01124">
    <property type="entry name" value="HTH_ARAC_FAMILY_2"/>
    <property type="match status" value="1"/>
</dbReference>
<dbReference type="Gene3D" id="1.10.10.60">
    <property type="entry name" value="Homeodomain-like"/>
    <property type="match status" value="2"/>
</dbReference>
<gene>
    <name evidence="5" type="ORF">KNV97_15465</name>
</gene>
<sequence length="246" mass="28336">MAGKYQGHWLGSPLTTLPRRVQDVCKHYFDVVEHGSDVSVLSEPDVSYALFFYQKDRCQGLLLTSLKICMNLNKYLIIIHDGSYKNSIGHQEPVLALLDISEDEPSMAISGICEKLNNNVDQQTIEQQVLHSPISPHSLSKEMLDILRYIDLNITKEIREEDIAEYCHYSISYFSKRFHKVIGVSFRDYICDKRIAMAKRLLVDEKNAKIAFIAYQCGYRDVSYFSRIFKKKTGISPGAFRQLHSR</sequence>
<reference evidence="5" key="1">
    <citation type="submission" date="2021-06" db="EMBL/GenBank/DDBJ databases">
        <title>Vibrio nov. sp., novel gut bacterium isolated from Yellow Sea oyster.</title>
        <authorList>
            <person name="Muhammad N."/>
            <person name="Nguyen T.H."/>
            <person name="Lee Y.-J."/>
            <person name="Ko J."/>
            <person name="Kim S.-G."/>
        </authorList>
    </citation>
    <scope>NUCLEOTIDE SEQUENCE</scope>
    <source>
        <strain evidence="5">OG9-811</strain>
    </source>
</reference>
<dbReference type="InterPro" id="IPR009057">
    <property type="entry name" value="Homeodomain-like_sf"/>
</dbReference>
<dbReference type="KEGG" id="vos:KNV97_15465"/>
<evidence type="ECO:0000256" key="3">
    <source>
        <dbReference type="ARBA" id="ARBA00023163"/>
    </source>
</evidence>
<dbReference type="InterPro" id="IPR018060">
    <property type="entry name" value="HTH_AraC"/>
</dbReference>
<evidence type="ECO:0000313" key="6">
    <source>
        <dbReference type="Proteomes" id="UP000694232"/>
    </source>
</evidence>
<organism evidence="5 6">
    <name type="scientific">Vibrio ostreae</name>
    <dbReference type="NCBI Taxonomy" id="2841925"/>
    <lineage>
        <taxon>Bacteria</taxon>
        <taxon>Pseudomonadati</taxon>
        <taxon>Pseudomonadota</taxon>
        <taxon>Gammaproteobacteria</taxon>
        <taxon>Vibrionales</taxon>
        <taxon>Vibrionaceae</taxon>
        <taxon>Vibrio</taxon>
    </lineage>
</organism>
<evidence type="ECO:0000259" key="4">
    <source>
        <dbReference type="PROSITE" id="PS01124"/>
    </source>
</evidence>
<dbReference type="AlphaFoldDB" id="A0A975YMW1"/>
<keyword evidence="3" id="KW-0804">Transcription</keyword>
<dbReference type="SMART" id="SM00342">
    <property type="entry name" value="HTH_ARAC"/>
    <property type="match status" value="1"/>
</dbReference>
<evidence type="ECO:0000313" key="5">
    <source>
        <dbReference type="EMBL" id="QXO16860.1"/>
    </source>
</evidence>
<accession>A0A975YMW1</accession>
<dbReference type="PROSITE" id="PS00041">
    <property type="entry name" value="HTH_ARAC_FAMILY_1"/>
    <property type="match status" value="1"/>
</dbReference>
<dbReference type="PANTHER" id="PTHR43280">
    <property type="entry name" value="ARAC-FAMILY TRANSCRIPTIONAL REGULATOR"/>
    <property type="match status" value="1"/>
</dbReference>
<dbReference type="InterPro" id="IPR020449">
    <property type="entry name" value="Tscrpt_reg_AraC-type_HTH"/>
</dbReference>
<dbReference type="EMBL" id="CP076643">
    <property type="protein sequence ID" value="QXO16860.1"/>
    <property type="molecule type" value="Genomic_DNA"/>
</dbReference>
<dbReference type="Proteomes" id="UP000694232">
    <property type="component" value="Chromosome 1"/>
</dbReference>
<evidence type="ECO:0000256" key="2">
    <source>
        <dbReference type="ARBA" id="ARBA00023125"/>
    </source>
</evidence>
<keyword evidence="6" id="KW-1185">Reference proteome</keyword>
<name>A0A975YMW1_9VIBR</name>
<proteinExistence type="predicted"/>
<keyword evidence="1" id="KW-0805">Transcription regulation</keyword>
<protein>
    <submittedName>
        <fullName evidence="5">AraC family transcriptional regulator</fullName>
    </submittedName>
</protein>
<dbReference type="GO" id="GO:0043565">
    <property type="term" value="F:sequence-specific DNA binding"/>
    <property type="evidence" value="ECO:0007669"/>
    <property type="project" value="InterPro"/>
</dbReference>
<feature type="domain" description="HTH araC/xylS-type" evidence="4">
    <location>
        <begin position="144"/>
        <end position="243"/>
    </location>
</feature>
<dbReference type="SUPFAM" id="SSF46689">
    <property type="entry name" value="Homeodomain-like"/>
    <property type="match status" value="2"/>
</dbReference>
<dbReference type="PRINTS" id="PR00032">
    <property type="entry name" value="HTHARAC"/>
</dbReference>
<dbReference type="InterPro" id="IPR018062">
    <property type="entry name" value="HTH_AraC-typ_CS"/>
</dbReference>
<dbReference type="PANTHER" id="PTHR43280:SF28">
    <property type="entry name" value="HTH-TYPE TRANSCRIPTIONAL ACTIVATOR RHAS"/>
    <property type="match status" value="1"/>
</dbReference>
<dbReference type="GO" id="GO:0003700">
    <property type="term" value="F:DNA-binding transcription factor activity"/>
    <property type="evidence" value="ECO:0007669"/>
    <property type="project" value="InterPro"/>
</dbReference>
<evidence type="ECO:0000256" key="1">
    <source>
        <dbReference type="ARBA" id="ARBA00023015"/>
    </source>
</evidence>
<keyword evidence="2" id="KW-0238">DNA-binding</keyword>
<dbReference type="RefSeq" id="WP_136483405.1">
    <property type="nucleotide sequence ID" value="NZ_CP076643.1"/>
</dbReference>
<dbReference type="Pfam" id="PF12833">
    <property type="entry name" value="HTH_18"/>
    <property type="match status" value="1"/>
</dbReference>